<dbReference type="InterPro" id="IPR029044">
    <property type="entry name" value="Nucleotide-diphossugar_trans"/>
</dbReference>
<evidence type="ECO:0000313" key="3">
    <source>
        <dbReference type="Proteomes" id="UP000198221"/>
    </source>
</evidence>
<dbReference type="GO" id="GO:0016740">
    <property type="term" value="F:transferase activity"/>
    <property type="evidence" value="ECO:0007669"/>
    <property type="project" value="UniProtKB-KW"/>
</dbReference>
<dbReference type="OrthoDB" id="9787979at2"/>
<proteinExistence type="predicted"/>
<reference evidence="3" key="1">
    <citation type="submission" date="2016-06" db="EMBL/GenBank/DDBJ databases">
        <authorList>
            <person name="Varghese N."/>
            <person name="Submissions Spin"/>
        </authorList>
    </citation>
    <scope>NUCLEOTIDE SEQUENCE [LARGE SCALE GENOMIC DNA]</scope>
    <source>
        <strain evidence="3">DSM 43819</strain>
    </source>
</reference>
<keyword evidence="3" id="KW-1185">Reference proteome</keyword>
<gene>
    <name evidence="2" type="ORF">GA0070613_4491</name>
</gene>
<evidence type="ECO:0000313" key="2">
    <source>
        <dbReference type="EMBL" id="SCG68671.1"/>
    </source>
</evidence>
<dbReference type="SUPFAM" id="SSF53448">
    <property type="entry name" value="Nucleotide-diphospho-sugar transferases"/>
    <property type="match status" value="1"/>
</dbReference>
<dbReference type="RefSeq" id="WP_089014041.1">
    <property type="nucleotide sequence ID" value="NZ_LT607754.1"/>
</dbReference>
<sequence>MGWVKRRLRATFGWLPLEELRNKVLLGHTAVGLYRFERSEIARLLATLPGGVKPRALVATIVLTYKRPDGLRRAVESVLAQTVTDNVVVVVDDGGGQIPELPADPRLHVVSLRRNINVLGISRNIGMGLTDSGFVAFLDDDNVWRPHHLQTALARLQSDDSSRPQPDGVYTAMRRVTPDGLQRDVLSVPFGRKLAWERCFLDSNPFVARRSSDLVFSRLRRSSKVAPKEDWELIYRFSRRHRVEHIPEPTVDYVINPNSYWTAWELT</sequence>
<dbReference type="CDD" id="cd00761">
    <property type="entry name" value="Glyco_tranf_GTA_type"/>
    <property type="match status" value="1"/>
</dbReference>
<dbReference type="InterPro" id="IPR050834">
    <property type="entry name" value="Glycosyltransf_2"/>
</dbReference>
<dbReference type="EMBL" id="LT607754">
    <property type="protein sequence ID" value="SCG68671.1"/>
    <property type="molecule type" value="Genomic_DNA"/>
</dbReference>
<dbReference type="Gene3D" id="3.90.550.10">
    <property type="entry name" value="Spore Coat Polysaccharide Biosynthesis Protein SpsA, Chain A"/>
    <property type="match status" value="1"/>
</dbReference>
<dbReference type="PANTHER" id="PTHR43685">
    <property type="entry name" value="GLYCOSYLTRANSFERASE"/>
    <property type="match status" value="1"/>
</dbReference>
<dbReference type="Proteomes" id="UP000198221">
    <property type="component" value="Chromosome I"/>
</dbReference>
<accession>A0A1C5JEE2</accession>
<dbReference type="Pfam" id="PF00535">
    <property type="entry name" value="Glycos_transf_2"/>
    <property type="match status" value="1"/>
</dbReference>
<organism evidence="2 3">
    <name type="scientific">Micromonospora inositola</name>
    <dbReference type="NCBI Taxonomy" id="47865"/>
    <lineage>
        <taxon>Bacteria</taxon>
        <taxon>Bacillati</taxon>
        <taxon>Actinomycetota</taxon>
        <taxon>Actinomycetes</taxon>
        <taxon>Micromonosporales</taxon>
        <taxon>Micromonosporaceae</taxon>
        <taxon>Micromonospora</taxon>
    </lineage>
</organism>
<dbReference type="AlphaFoldDB" id="A0A1C5JEE2"/>
<protein>
    <submittedName>
        <fullName evidence="2">Glycosyl transferase family 2</fullName>
    </submittedName>
</protein>
<dbReference type="InterPro" id="IPR001173">
    <property type="entry name" value="Glyco_trans_2-like"/>
</dbReference>
<evidence type="ECO:0000259" key="1">
    <source>
        <dbReference type="Pfam" id="PF00535"/>
    </source>
</evidence>
<name>A0A1C5JEE2_9ACTN</name>
<keyword evidence="2" id="KW-0808">Transferase</keyword>
<dbReference type="PANTHER" id="PTHR43685:SF2">
    <property type="entry name" value="GLYCOSYLTRANSFERASE 2-LIKE DOMAIN-CONTAINING PROTEIN"/>
    <property type="match status" value="1"/>
</dbReference>
<feature type="domain" description="Glycosyltransferase 2-like" evidence="1">
    <location>
        <begin position="61"/>
        <end position="161"/>
    </location>
</feature>